<feature type="compositionally biased region" description="Polar residues" evidence="1">
    <location>
        <begin position="815"/>
        <end position="830"/>
    </location>
</feature>
<gene>
    <name evidence="2" type="ORF">OHK93_005949</name>
</gene>
<evidence type="ECO:0000313" key="2">
    <source>
        <dbReference type="EMBL" id="MDI1486689.1"/>
    </source>
</evidence>
<feature type="compositionally biased region" description="Polar residues" evidence="1">
    <location>
        <begin position="563"/>
        <end position="576"/>
    </location>
</feature>
<name>A0AA43TT22_9LECA</name>
<feature type="compositionally biased region" description="Basic and acidic residues" evidence="1">
    <location>
        <begin position="384"/>
        <end position="405"/>
    </location>
</feature>
<protein>
    <submittedName>
        <fullName evidence="2">Uncharacterized protein</fullName>
    </submittedName>
</protein>
<sequence length="1021" mass="110960">MSQNGKRKASFEELQEPSSKRQRFGEPGHAITGTNTTGRANIIEQPAITNAIVPYNIIGQPTTTTYGNIAGQAATRGHVNNTHSPRDQTVGNAAGVGGTVDGDEGARAAPQTGSTGPKRKRGASSPLPEEPSSKQSARGQKRAGFHEAGLNDKERGTVKDREGHLYCLHPVDNRWVPAVFHSAIRADLIAAASARGSYSVGRARGALENDVTSYHEPQRDWSGERQHWPRIRHNVLNRHERNGWRDDYYRQRAQVWIHTDGRMVIDHDRNPMYIHPDLPDTLSSAVEGWYLEAVMRLDSRILRETIRARLPDVRRPPKSKKADSERMYALTAISNKRLRFRHDEGLVAWDSRAVSTEMNDYFRSFIPQASLDRNSNEGGRTLVKAEREHGENLGKGKSDKKKRDTLSSSPTRIPDQRTTASPLPGSQEPAQRQQTHSAYGGSMLTRVNILTSPSPLVQANGQFFNPYHQAGQAVDPSPLSSLPEGGSNPYQMHNLEPVPSVYSQGDAVQHTASMGPPPPTYSDGTSLTGFASSAPYYNVQDQFIGQSQRIPVPQHLERPMNGAGTSVSNRTLGQTNGRTARAGGSRRGRARWRNDDPPNPYGAVMTSTGGNSAGGHSNNLGYSSQSNGAHGHAITTPTPTITSNGERGGCLGRLADNLGLGSHDGYITGAGVSPDSTSPTGNQRDEGSVQQSCHQAQELLGNDVNHPQVEDGQDSHLDESPFVLDDGWPTALDLELLGFVDAGNTNIDPNSSGNGLEPTRNDANGSGSTRRVCYDNSAPLQDGQQNTVWRLDDNGTWVLDETPGETNRYQAVNASNNTANRQPPANSNDNFLAPSRASPQLHNTSEIATGLGDTLATSTPTAPRLTQPSPTPTPDTVHHTTMLGNDRIQQVASCHNASSSRSNTTSMARTADAQPAEEIDPHNAVPTNNFQYATIQTLLEPTRRDFISAFQDEEWRSYVPRDFVPPTDRSLSLLGVLGQLSVDFWEIWTSRFGEDAEVPPLALPSDIDEFSAAVLLGSPYQ</sequence>
<evidence type="ECO:0000256" key="1">
    <source>
        <dbReference type="SAM" id="MobiDB-lite"/>
    </source>
</evidence>
<feature type="region of interest" description="Disordered" evidence="1">
    <location>
        <begin position="746"/>
        <end position="781"/>
    </location>
</feature>
<feature type="compositionally biased region" description="Polar residues" evidence="1">
    <location>
        <begin position="605"/>
        <end position="628"/>
    </location>
</feature>
<feature type="region of interest" description="Disordered" evidence="1">
    <location>
        <begin position="852"/>
        <end position="876"/>
    </location>
</feature>
<feature type="region of interest" description="Disordered" evidence="1">
    <location>
        <begin position="815"/>
        <end position="837"/>
    </location>
</feature>
<feature type="region of interest" description="Disordered" evidence="1">
    <location>
        <begin position="384"/>
        <end position="436"/>
    </location>
</feature>
<accession>A0AA43TT22</accession>
<reference evidence="2" key="1">
    <citation type="journal article" date="2023" name="Genome Biol. Evol.">
        <title>First Whole Genome Sequence and Flow Cytometry Genome Size Data for the Lichen-Forming Fungus Ramalina farinacea (Ascomycota).</title>
        <authorList>
            <person name="Llewellyn T."/>
            <person name="Mian S."/>
            <person name="Hill R."/>
            <person name="Leitch I.J."/>
            <person name="Gaya E."/>
        </authorList>
    </citation>
    <scope>NUCLEOTIDE SEQUENCE</scope>
    <source>
        <strain evidence="2">LIQ254RAFAR</strain>
    </source>
</reference>
<feature type="region of interest" description="Disordered" evidence="1">
    <location>
        <begin position="77"/>
        <end position="156"/>
    </location>
</feature>
<dbReference type="AlphaFoldDB" id="A0AA43TT22"/>
<feature type="region of interest" description="Disordered" evidence="1">
    <location>
        <begin position="666"/>
        <end position="693"/>
    </location>
</feature>
<feature type="compositionally biased region" description="Polar residues" evidence="1">
    <location>
        <begin position="635"/>
        <end position="645"/>
    </location>
</feature>
<feature type="compositionally biased region" description="Polar residues" evidence="1">
    <location>
        <begin position="855"/>
        <end position="867"/>
    </location>
</feature>
<feature type="compositionally biased region" description="Polar residues" evidence="1">
    <location>
        <begin position="674"/>
        <end position="693"/>
    </location>
</feature>
<organism evidence="2 3">
    <name type="scientific">Ramalina farinacea</name>
    <dbReference type="NCBI Taxonomy" id="258253"/>
    <lineage>
        <taxon>Eukaryota</taxon>
        <taxon>Fungi</taxon>
        <taxon>Dikarya</taxon>
        <taxon>Ascomycota</taxon>
        <taxon>Pezizomycotina</taxon>
        <taxon>Lecanoromycetes</taxon>
        <taxon>OSLEUM clade</taxon>
        <taxon>Lecanoromycetidae</taxon>
        <taxon>Lecanorales</taxon>
        <taxon>Lecanorineae</taxon>
        <taxon>Ramalinaceae</taxon>
        <taxon>Ramalina</taxon>
    </lineage>
</organism>
<feature type="compositionally biased region" description="Polar residues" evidence="1">
    <location>
        <begin position="406"/>
        <end position="421"/>
    </location>
</feature>
<evidence type="ECO:0000313" key="3">
    <source>
        <dbReference type="Proteomes" id="UP001161017"/>
    </source>
</evidence>
<dbReference type="EMBL" id="JAPUFD010000004">
    <property type="protein sequence ID" value="MDI1486689.1"/>
    <property type="molecule type" value="Genomic_DNA"/>
</dbReference>
<proteinExistence type="predicted"/>
<feature type="region of interest" description="Disordered" evidence="1">
    <location>
        <begin position="1"/>
        <end position="38"/>
    </location>
</feature>
<comment type="caution">
    <text evidence="2">The sequence shown here is derived from an EMBL/GenBank/DDBJ whole genome shotgun (WGS) entry which is preliminary data.</text>
</comment>
<dbReference type="Proteomes" id="UP001161017">
    <property type="component" value="Unassembled WGS sequence"/>
</dbReference>
<feature type="region of interest" description="Disordered" evidence="1">
    <location>
        <begin position="559"/>
        <end position="648"/>
    </location>
</feature>
<keyword evidence="3" id="KW-1185">Reference proteome</keyword>